<feature type="chain" id="PRO_5045420799" evidence="2">
    <location>
        <begin position="30"/>
        <end position="325"/>
    </location>
</feature>
<dbReference type="SUPFAM" id="SSF53850">
    <property type="entry name" value="Periplasmic binding protein-like II"/>
    <property type="match status" value="1"/>
</dbReference>
<dbReference type="EMBL" id="JAQQFR010000001">
    <property type="protein sequence ID" value="MFL9877226.1"/>
    <property type="molecule type" value="Genomic_DNA"/>
</dbReference>
<comment type="caution">
    <text evidence="4">The sequence shown here is derived from an EMBL/GenBank/DDBJ whole genome shotgun (WGS) entry which is preliminary data.</text>
</comment>
<evidence type="ECO:0000259" key="3">
    <source>
        <dbReference type="SMART" id="SM00062"/>
    </source>
</evidence>
<keyword evidence="5" id="KW-1185">Reference proteome</keyword>
<dbReference type="Proteomes" id="UP001629214">
    <property type="component" value="Unassembled WGS sequence"/>
</dbReference>
<reference evidence="4 5" key="1">
    <citation type="journal article" date="2024" name="Chem. Sci.">
        <title>Discovery of megapolipeptins by genome mining of a Burkholderiales bacteria collection.</title>
        <authorList>
            <person name="Paulo B.S."/>
            <person name="Recchia M.J.J."/>
            <person name="Lee S."/>
            <person name="Fergusson C.H."/>
            <person name="Romanowski S.B."/>
            <person name="Hernandez A."/>
            <person name="Krull N."/>
            <person name="Liu D.Y."/>
            <person name="Cavanagh H."/>
            <person name="Bos A."/>
            <person name="Gray C.A."/>
            <person name="Murphy B.T."/>
            <person name="Linington R.G."/>
            <person name="Eustaquio A.S."/>
        </authorList>
    </citation>
    <scope>NUCLEOTIDE SEQUENCE [LARGE SCALE GENOMIC DNA]</scope>
    <source>
        <strain evidence="4 5">RL21-008-BIB-B</strain>
    </source>
</reference>
<dbReference type="InterPro" id="IPR001638">
    <property type="entry name" value="Solute-binding_3/MltF_N"/>
</dbReference>
<gene>
    <name evidence="4" type="ORF">PQR63_02435</name>
</gene>
<feature type="signal peptide" evidence="2">
    <location>
        <begin position="1"/>
        <end position="29"/>
    </location>
</feature>
<comment type="similarity">
    <text evidence="1">Belongs to the bacterial solute-binding protein SsuA/TauA family.</text>
</comment>
<proteinExistence type="inferred from homology"/>
<evidence type="ECO:0000313" key="4">
    <source>
        <dbReference type="EMBL" id="MFL9877226.1"/>
    </source>
</evidence>
<feature type="domain" description="Solute-binding protein family 3/N-terminal" evidence="3">
    <location>
        <begin position="39"/>
        <end position="256"/>
    </location>
</feature>
<evidence type="ECO:0000256" key="1">
    <source>
        <dbReference type="ARBA" id="ARBA00010742"/>
    </source>
</evidence>
<dbReference type="Gene3D" id="3.40.190.10">
    <property type="entry name" value="Periplasmic binding protein-like II"/>
    <property type="match status" value="2"/>
</dbReference>
<accession>A0ABW8Z2E6</accession>
<evidence type="ECO:0000256" key="2">
    <source>
        <dbReference type="SAM" id="SignalP"/>
    </source>
</evidence>
<dbReference type="InterPro" id="IPR010067">
    <property type="entry name" value="ABC_SsuA_sub-bd"/>
</dbReference>
<dbReference type="Pfam" id="PF13379">
    <property type="entry name" value="NMT1_2"/>
    <property type="match status" value="1"/>
</dbReference>
<dbReference type="SMART" id="SM00062">
    <property type="entry name" value="PBPb"/>
    <property type="match status" value="1"/>
</dbReference>
<dbReference type="NCBIfam" id="TIGR01728">
    <property type="entry name" value="SsuA_fam"/>
    <property type="match status" value="1"/>
</dbReference>
<evidence type="ECO:0000313" key="5">
    <source>
        <dbReference type="Proteomes" id="UP001629214"/>
    </source>
</evidence>
<sequence>MFILTFKRALGVLLALTLCLFAVFSAAHAASPAASYPKEFRIGYQKGNSLVILKASGELEKALAPNGVTVKWFEFPFGPPMVEALNAGDIDLGFVGSTPPVFAQAGGAPEIRYVGYAAAYKDNYAVVVPKESTARRMKDLQGKKIAVAKGSAGQYLLLKALEQDGMKPDDIVFAYLQYSEARSAFERGDVAAWVVPDPRLADIEQNIGARPLVTASKLTPQYSFYVAPAKFAASYPAILRITLDKLNDTEQYAKEHADETARFLEKDTRVPLKIWQLALTRQAWGVAYPLPPNIVEAQQEVANTFFRYKLIPKAVQVKDASVSVK</sequence>
<keyword evidence="2" id="KW-0732">Signal</keyword>
<dbReference type="RefSeq" id="WP_408165325.1">
    <property type="nucleotide sequence ID" value="NZ_JAQQFR010000001.1"/>
</dbReference>
<protein>
    <submittedName>
        <fullName evidence="4">Aliphatic sulfonate ABC transporter substrate-binding protein</fullName>
    </submittedName>
</protein>
<dbReference type="PANTHER" id="PTHR30024">
    <property type="entry name" value="ALIPHATIC SULFONATES-BINDING PROTEIN-RELATED"/>
    <property type="match status" value="1"/>
</dbReference>
<name>A0ABW8Z2E6_9BURK</name>
<organism evidence="4 5">
    <name type="scientific">Herbaspirillum rhizosphaerae</name>
    <dbReference type="NCBI Taxonomy" id="346179"/>
    <lineage>
        <taxon>Bacteria</taxon>
        <taxon>Pseudomonadati</taxon>
        <taxon>Pseudomonadota</taxon>
        <taxon>Betaproteobacteria</taxon>
        <taxon>Burkholderiales</taxon>
        <taxon>Oxalobacteraceae</taxon>
        <taxon>Herbaspirillum</taxon>
    </lineage>
</organism>
<dbReference type="PANTHER" id="PTHR30024:SF42">
    <property type="entry name" value="ALIPHATIC SULFONATES-BINDING PROTEIN-RELATED"/>
    <property type="match status" value="1"/>
</dbReference>